<evidence type="ECO:0000313" key="7">
    <source>
        <dbReference type="Ensembl" id="ENSPSTP00000011681.1"/>
    </source>
</evidence>
<keyword evidence="4" id="KW-0735">Signal-anchor</keyword>
<keyword evidence="6" id="KW-0472">Membrane</keyword>
<evidence type="ECO:0000256" key="4">
    <source>
        <dbReference type="ARBA" id="ARBA00022968"/>
    </source>
</evidence>
<evidence type="ECO:0000256" key="6">
    <source>
        <dbReference type="ARBA" id="ARBA00023136"/>
    </source>
</evidence>
<dbReference type="Pfam" id="PF00287">
    <property type="entry name" value="Na_K-ATPase"/>
    <property type="match status" value="1"/>
</dbReference>
<evidence type="ECO:0000256" key="2">
    <source>
        <dbReference type="ARBA" id="ARBA00005876"/>
    </source>
</evidence>
<reference evidence="7" key="2">
    <citation type="submission" date="2025-09" db="UniProtKB">
        <authorList>
            <consortium name="Ensembl"/>
        </authorList>
    </citation>
    <scope>IDENTIFICATION</scope>
</reference>
<dbReference type="Proteomes" id="UP000694428">
    <property type="component" value="Unplaced"/>
</dbReference>
<accession>A0A8C9F816</accession>
<dbReference type="InterPro" id="IPR000402">
    <property type="entry name" value="Na/K_ATPase_sub_beta"/>
</dbReference>
<dbReference type="GO" id="GO:0005890">
    <property type="term" value="C:sodium:potassium-exchanging ATPase complex"/>
    <property type="evidence" value="ECO:0007669"/>
    <property type="project" value="InterPro"/>
</dbReference>
<dbReference type="InterPro" id="IPR038702">
    <property type="entry name" value="Na/K_ATPase_sub_beta_sf"/>
</dbReference>
<keyword evidence="3" id="KW-0812">Transmembrane</keyword>
<evidence type="ECO:0000256" key="1">
    <source>
        <dbReference type="ARBA" id="ARBA00004606"/>
    </source>
</evidence>
<proteinExistence type="inferred from homology"/>
<dbReference type="Ensembl" id="ENSPSTT00000012256.1">
    <property type="protein sequence ID" value="ENSPSTP00000011681.1"/>
    <property type="gene ID" value="ENSPSTG00000008209.1"/>
</dbReference>
<protein>
    <submittedName>
        <fullName evidence="7">Uncharacterized protein</fullName>
    </submittedName>
</protein>
<keyword evidence="8" id="KW-1185">Reference proteome</keyword>
<evidence type="ECO:0000313" key="8">
    <source>
        <dbReference type="Proteomes" id="UP000694428"/>
    </source>
</evidence>
<keyword evidence="5" id="KW-1133">Transmembrane helix</keyword>
<dbReference type="GO" id="GO:0006813">
    <property type="term" value="P:potassium ion transport"/>
    <property type="evidence" value="ECO:0007669"/>
    <property type="project" value="InterPro"/>
</dbReference>
<dbReference type="GO" id="GO:0006814">
    <property type="term" value="P:sodium ion transport"/>
    <property type="evidence" value="ECO:0007669"/>
    <property type="project" value="InterPro"/>
</dbReference>
<name>A0A8C9F816_PAVCR</name>
<comment type="similarity">
    <text evidence="2">Belongs to the X(+)/potassium ATPases subunit beta family.</text>
</comment>
<sequence length="68" mass="7815">MNSWLYNKNYIAHYLQPLVAVQLAINSNSTNEEIAIECKILGSPNLKNEDDRDKFLGRIAFKLYNRAA</sequence>
<dbReference type="AlphaFoldDB" id="A0A8C9F816"/>
<organism evidence="7 8">
    <name type="scientific">Pavo cristatus</name>
    <name type="common">Indian peafowl</name>
    <name type="synonym">Blue peafowl</name>
    <dbReference type="NCBI Taxonomy" id="9049"/>
    <lineage>
        <taxon>Eukaryota</taxon>
        <taxon>Metazoa</taxon>
        <taxon>Chordata</taxon>
        <taxon>Craniata</taxon>
        <taxon>Vertebrata</taxon>
        <taxon>Euteleostomi</taxon>
        <taxon>Archelosauria</taxon>
        <taxon>Archosauria</taxon>
        <taxon>Dinosauria</taxon>
        <taxon>Saurischia</taxon>
        <taxon>Theropoda</taxon>
        <taxon>Coelurosauria</taxon>
        <taxon>Aves</taxon>
        <taxon>Neognathae</taxon>
        <taxon>Galloanserae</taxon>
        <taxon>Galliformes</taxon>
        <taxon>Phasianidae</taxon>
        <taxon>Phasianinae</taxon>
        <taxon>Pavo</taxon>
    </lineage>
</organism>
<dbReference type="Gene3D" id="2.60.40.1660">
    <property type="entry name" value="Na, k-atpase alpha subunit"/>
    <property type="match status" value="1"/>
</dbReference>
<reference evidence="7" key="1">
    <citation type="submission" date="2025-08" db="UniProtKB">
        <authorList>
            <consortium name="Ensembl"/>
        </authorList>
    </citation>
    <scope>IDENTIFICATION</scope>
</reference>
<evidence type="ECO:0000256" key="3">
    <source>
        <dbReference type="ARBA" id="ARBA00022692"/>
    </source>
</evidence>
<comment type="subcellular location">
    <subcellularLocation>
        <location evidence="1">Membrane</location>
        <topology evidence="1">Single-pass type II membrane protein</topology>
    </subcellularLocation>
</comment>
<evidence type="ECO:0000256" key="5">
    <source>
        <dbReference type="ARBA" id="ARBA00022989"/>
    </source>
</evidence>